<dbReference type="EMBL" id="REFH01000008">
    <property type="protein sequence ID" value="RMA77351.1"/>
    <property type="molecule type" value="Genomic_DNA"/>
</dbReference>
<accession>A0A3L9ZWV6</accession>
<dbReference type="AlphaFoldDB" id="A0A3L9ZWV6"/>
<gene>
    <name evidence="1" type="ORF">BC961_1352</name>
</gene>
<reference evidence="1 2" key="1">
    <citation type="submission" date="2018-10" db="EMBL/GenBank/DDBJ databases">
        <title>Genomic Encyclopedia of Archaeal and Bacterial Type Strains, Phase II (KMG-II): from individual species to whole genera.</title>
        <authorList>
            <person name="Goeker M."/>
        </authorList>
    </citation>
    <scope>NUCLEOTIDE SEQUENCE [LARGE SCALE GENOMIC DNA]</scope>
    <source>
        <strain evidence="1 2">DSM 19727</strain>
    </source>
</reference>
<sequence length="96" mass="11918">MESKELLVTMENSTKVNNRIGDHKWDKYLDDYFNYFKEYKKHYNKSIEGNSKSLSIYPYMQQKWESLKRRISRAHKYNRLNDKQIERLIVMKIKEY</sequence>
<keyword evidence="2" id="KW-1185">Reference proteome</keyword>
<proteinExistence type="predicted"/>
<comment type="caution">
    <text evidence="1">The sequence shown here is derived from an EMBL/GenBank/DDBJ whole genome shotgun (WGS) entry which is preliminary data.</text>
</comment>
<dbReference type="Proteomes" id="UP000280368">
    <property type="component" value="Unassembled WGS sequence"/>
</dbReference>
<evidence type="ECO:0000313" key="1">
    <source>
        <dbReference type="EMBL" id="RMA77351.1"/>
    </source>
</evidence>
<protein>
    <submittedName>
        <fullName evidence="1">Uncharacterized protein</fullName>
    </submittedName>
</protein>
<dbReference type="OrthoDB" id="1364893at2"/>
<dbReference type="RefSeq" id="WP_121925036.1">
    <property type="nucleotide sequence ID" value="NZ_CBCSGA010000001.1"/>
</dbReference>
<name>A0A3L9ZWV6_9FLAO</name>
<organism evidence="1 2">
    <name type="scientific">Flavobacterium weaverense</name>
    <dbReference type="NCBI Taxonomy" id="271156"/>
    <lineage>
        <taxon>Bacteria</taxon>
        <taxon>Pseudomonadati</taxon>
        <taxon>Bacteroidota</taxon>
        <taxon>Flavobacteriia</taxon>
        <taxon>Flavobacteriales</taxon>
        <taxon>Flavobacteriaceae</taxon>
        <taxon>Flavobacterium</taxon>
    </lineage>
</organism>
<evidence type="ECO:0000313" key="2">
    <source>
        <dbReference type="Proteomes" id="UP000280368"/>
    </source>
</evidence>